<dbReference type="PANTHER" id="PTHR23514">
    <property type="entry name" value="BYPASS OF STOP CODON PROTEIN 6"/>
    <property type="match status" value="1"/>
</dbReference>
<dbReference type="PANTHER" id="PTHR23514:SF3">
    <property type="entry name" value="BYPASS OF STOP CODON PROTEIN 6"/>
    <property type="match status" value="1"/>
</dbReference>
<feature type="transmembrane region" description="Helical" evidence="7">
    <location>
        <begin position="26"/>
        <end position="45"/>
    </location>
</feature>
<accession>I7LD40</accession>
<dbReference type="EMBL" id="CAKD01000005">
    <property type="protein sequence ID" value="CCI84553.1"/>
    <property type="molecule type" value="Genomic_DNA"/>
</dbReference>
<sequence length="279" mass="30126">MNASNFPTLMEIFPQSSSAAALMSKFAINLGQFFLPVAILLGGFVGVPFRVVFMSTGIVYLVLATLLAFLPYPKQVQKTANNEKNSNNSVQKSFSLGTICLVFMGFTTTAAFLLWINTYQELAKSYGIAQPSTLQSVYAIGASIAVLFNSFILKKGIKELDILIYYPLISAASLLLAYAINAPWILYVTSLCVGFFAANGLYQLTSAVLGNLYPTMKATTQSWAGLFSAFAQFGIISMAAWITAIAGNAAPKYILLLNVANMVLSTALALLVKRDSKNH</sequence>
<feature type="transmembrane region" description="Helical" evidence="7">
    <location>
        <begin position="160"/>
        <end position="178"/>
    </location>
</feature>
<evidence type="ECO:0000313" key="8">
    <source>
        <dbReference type="EMBL" id="CCI84553.1"/>
    </source>
</evidence>
<keyword evidence="5 7" id="KW-1133">Transmembrane helix</keyword>
<evidence type="ECO:0000256" key="4">
    <source>
        <dbReference type="ARBA" id="ARBA00022692"/>
    </source>
</evidence>
<evidence type="ECO:0000256" key="5">
    <source>
        <dbReference type="ARBA" id="ARBA00022989"/>
    </source>
</evidence>
<dbReference type="GO" id="GO:0022857">
    <property type="term" value="F:transmembrane transporter activity"/>
    <property type="evidence" value="ECO:0007669"/>
    <property type="project" value="InterPro"/>
</dbReference>
<dbReference type="InterPro" id="IPR036259">
    <property type="entry name" value="MFS_trans_sf"/>
</dbReference>
<gene>
    <name evidence="8" type="ORF">BN53_00255</name>
</gene>
<evidence type="ECO:0000256" key="3">
    <source>
        <dbReference type="ARBA" id="ARBA00022448"/>
    </source>
</evidence>
<reference evidence="8 9" key="1">
    <citation type="submission" date="2012-06" db="EMBL/GenBank/DDBJ databases">
        <title>Draft Genome Sequence of Lactobacillus pasteurii CRBIP 24.76T.</title>
        <authorList>
            <person name="Cousin S."/>
            <person name="Bouchier C."/>
            <person name="Loux V."/>
            <person name="Ma L."/>
            <person name="Creno S."/>
            <person name="Bizet C."/>
            <person name="Clermont D."/>
        </authorList>
    </citation>
    <scope>NUCLEOTIDE SEQUENCE [LARGE SCALE GENOMIC DNA]</scope>
    <source>
        <strain evidence="9">CRBIP 24.76T</strain>
    </source>
</reference>
<feature type="transmembrane region" description="Helical" evidence="7">
    <location>
        <begin position="184"/>
        <end position="202"/>
    </location>
</feature>
<evidence type="ECO:0000313" key="9">
    <source>
        <dbReference type="Proteomes" id="UP000009311"/>
    </source>
</evidence>
<keyword evidence="4 7" id="KW-0812">Transmembrane</keyword>
<evidence type="ECO:0000256" key="6">
    <source>
        <dbReference type="ARBA" id="ARBA00023136"/>
    </source>
</evidence>
<comment type="similarity">
    <text evidence="2">Belongs to the major facilitator superfamily.</text>
</comment>
<name>I7LD40_9LACO</name>
<dbReference type="Gene3D" id="1.20.1250.20">
    <property type="entry name" value="MFS general substrate transporter like domains"/>
    <property type="match status" value="1"/>
</dbReference>
<evidence type="ECO:0000256" key="7">
    <source>
        <dbReference type="SAM" id="Phobius"/>
    </source>
</evidence>
<dbReference type="Pfam" id="PF07690">
    <property type="entry name" value="MFS_1"/>
    <property type="match status" value="1"/>
</dbReference>
<dbReference type="InterPro" id="IPR011701">
    <property type="entry name" value="MFS"/>
</dbReference>
<dbReference type="InterPro" id="IPR051788">
    <property type="entry name" value="MFS_Transporter"/>
</dbReference>
<keyword evidence="6 7" id="KW-0472">Membrane</keyword>
<keyword evidence="3" id="KW-0813">Transport</keyword>
<keyword evidence="9" id="KW-1185">Reference proteome</keyword>
<dbReference type="eggNOG" id="COG0477">
    <property type="taxonomic scope" value="Bacteria"/>
</dbReference>
<protein>
    <submittedName>
        <fullName evidence="8">Transporter, major facilitator family protein</fullName>
    </submittedName>
</protein>
<dbReference type="SUPFAM" id="SSF103473">
    <property type="entry name" value="MFS general substrate transporter"/>
    <property type="match status" value="1"/>
</dbReference>
<evidence type="ECO:0000256" key="1">
    <source>
        <dbReference type="ARBA" id="ARBA00004651"/>
    </source>
</evidence>
<proteinExistence type="inferred from homology"/>
<dbReference type="STRING" id="1423790.BN53_00255"/>
<organism evidence="8 9">
    <name type="scientific">Lactobacillus pasteurii DSM 23907 = CRBIP 24.76</name>
    <dbReference type="NCBI Taxonomy" id="1423790"/>
    <lineage>
        <taxon>Bacteria</taxon>
        <taxon>Bacillati</taxon>
        <taxon>Bacillota</taxon>
        <taxon>Bacilli</taxon>
        <taxon>Lactobacillales</taxon>
        <taxon>Lactobacillaceae</taxon>
        <taxon>Lactobacillus</taxon>
    </lineage>
</organism>
<dbReference type="AlphaFoldDB" id="I7LD40"/>
<comment type="caution">
    <text evidence="8">The sequence shown here is derived from an EMBL/GenBank/DDBJ whole genome shotgun (WGS) entry which is preliminary data.</text>
</comment>
<feature type="transmembrane region" description="Helical" evidence="7">
    <location>
        <begin position="136"/>
        <end position="153"/>
    </location>
</feature>
<dbReference type="GO" id="GO:0005886">
    <property type="term" value="C:plasma membrane"/>
    <property type="evidence" value="ECO:0007669"/>
    <property type="project" value="UniProtKB-SubCell"/>
</dbReference>
<feature type="transmembrane region" description="Helical" evidence="7">
    <location>
        <begin position="93"/>
        <end position="116"/>
    </location>
</feature>
<feature type="transmembrane region" description="Helical" evidence="7">
    <location>
        <begin position="253"/>
        <end position="272"/>
    </location>
</feature>
<feature type="transmembrane region" description="Helical" evidence="7">
    <location>
        <begin position="223"/>
        <end position="247"/>
    </location>
</feature>
<comment type="subcellular location">
    <subcellularLocation>
        <location evidence="1">Cell membrane</location>
        <topology evidence="1">Multi-pass membrane protein</topology>
    </subcellularLocation>
</comment>
<feature type="transmembrane region" description="Helical" evidence="7">
    <location>
        <begin position="51"/>
        <end position="72"/>
    </location>
</feature>
<evidence type="ECO:0000256" key="2">
    <source>
        <dbReference type="ARBA" id="ARBA00008335"/>
    </source>
</evidence>
<dbReference type="Proteomes" id="UP000009311">
    <property type="component" value="Unassembled WGS sequence"/>
</dbReference>